<sequence>MKTSNKIVMIALILGVVAVCVLALLFRFAVIVPGQLQMPRGW</sequence>
<dbReference type="Proteomes" id="UP000002318">
    <property type="component" value="Chromosome"/>
</dbReference>
<feature type="transmembrane region" description="Helical" evidence="1">
    <location>
        <begin position="7"/>
        <end position="32"/>
    </location>
</feature>
<keyword evidence="1" id="KW-1133">Transmembrane helix</keyword>
<dbReference type="EMBL" id="CP002116">
    <property type="protein sequence ID" value="ADK82260.1"/>
    <property type="molecule type" value="Genomic_DNA"/>
</dbReference>
<reference evidence="2 3" key="1">
    <citation type="journal article" date="2010" name="Stand. Genomic Sci.">
        <title>Complete genome sequence of Spirochaeta smaragdinae type strain (SEBR 4228).</title>
        <authorList>
            <person name="Mavromatis K."/>
            <person name="Yasawong M."/>
            <person name="Chertkov O."/>
            <person name="Lapidus A."/>
            <person name="Lucas S."/>
            <person name="Nolan M."/>
            <person name="Del Rio T.G."/>
            <person name="Tice H."/>
            <person name="Cheng J.F."/>
            <person name="Pitluck S."/>
            <person name="Liolios K."/>
            <person name="Ivanova N."/>
            <person name="Tapia R."/>
            <person name="Han C."/>
            <person name="Bruce D."/>
            <person name="Goodwin L."/>
            <person name="Pati A."/>
            <person name="Chen A."/>
            <person name="Palaniappan K."/>
            <person name="Land M."/>
            <person name="Hauser L."/>
            <person name="Chang Y.J."/>
            <person name="Jeffries C.D."/>
            <person name="Detter J.C."/>
            <person name="Rohde M."/>
            <person name="Brambilla E."/>
            <person name="Spring S."/>
            <person name="Goker M."/>
            <person name="Sikorski J."/>
            <person name="Woyke T."/>
            <person name="Bristow J."/>
            <person name="Eisen J.A."/>
            <person name="Markowitz V."/>
            <person name="Hugenholtz P."/>
            <person name="Klenk H.P."/>
            <person name="Kyrpides N.C."/>
        </authorList>
    </citation>
    <scope>NUCLEOTIDE SEQUENCE [LARGE SCALE GENOMIC DNA]</scope>
    <source>
        <strain evidence="3">DSM 11293 / JCM 15392 / SEBR 4228</strain>
    </source>
</reference>
<evidence type="ECO:0000313" key="2">
    <source>
        <dbReference type="EMBL" id="ADK82260.1"/>
    </source>
</evidence>
<keyword evidence="1" id="KW-0812">Transmembrane</keyword>
<evidence type="ECO:0000256" key="1">
    <source>
        <dbReference type="SAM" id="Phobius"/>
    </source>
</evidence>
<organism evidence="2 3">
    <name type="scientific">Sediminispirochaeta smaragdinae (strain DSM 11293 / JCM 15392 / SEBR 4228)</name>
    <name type="common">Spirochaeta smaragdinae</name>
    <dbReference type="NCBI Taxonomy" id="573413"/>
    <lineage>
        <taxon>Bacteria</taxon>
        <taxon>Pseudomonadati</taxon>
        <taxon>Spirochaetota</taxon>
        <taxon>Spirochaetia</taxon>
        <taxon>Spirochaetales</taxon>
        <taxon>Spirochaetaceae</taxon>
        <taxon>Sediminispirochaeta</taxon>
    </lineage>
</organism>
<gene>
    <name evidence="2" type="ordered locus">Spirs_3162</name>
</gene>
<proteinExistence type="predicted"/>
<dbReference type="HOGENOM" id="CLU_3258046_0_0_12"/>
<dbReference type="KEGG" id="ssm:Spirs_3162"/>
<name>E1R5D2_SEDSS</name>
<keyword evidence="1" id="KW-0472">Membrane</keyword>
<evidence type="ECO:0000313" key="3">
    <source>
        <dbReference type="Proteomes" id="UP000002318"/>
    </source>
</evidence>
<keyword evidence="3" id="KW-1185">Reference proteome</keyword>
<dbReference type="AlphaFoldDB" id="E1R5D2"/>
<accession>E1R5D2</accession>
<protein>
    <submittedName>
        <fullName evidence="2">Uncharacterized protein</fullName>
    </submittedName>
</protein>